<accession>A0A849AMI8</accession>
<evidence type="ECO:0000313" key="2">
    <source>
        <dbReference type="Proteomes" id="UP000549517"/>
    </source>
</evidence>
<name>A0A849AMI8_9MICO</name>
<reference evidence="1 2" key="1">
    <citation type="submission" date="2020-05" db="EMBL/GenBank/DDBJ databases">
        <title>MicrobeNet Type strains.</title>
        <authorList>
            <person name="Nicholson A.C."/>
        </authorList>
    </citation>
    <scope>NUCLEOTIDE SEQUENCE [LARGE SCALE GENOMIC DNA]</scope>
    <source>
        <strain evidence="1 2">CCUG 46604</strain>
    </source>
</reference>
<dbReference type="RefSeq" id="WP_170273213.1">
    <property type="nucleotide sequence ID" value="NZ_BAAAKH010000002.1"/>
</dbReference>
<evidence type="ECO:0000313" key="1">
    <source>
        <dbReference type="EMBL" id="NNG78019.1"/>
    </source>
</evidence>
<dbReference type="Proteomes" id="UP000549517">
    <property type="component" value="Unassembled WGS sequence"/>
</dbReference>
<sequence length="181" mass="19273">MTTRSQDTAAIARATGRRWAEITDTFAAAGGESLSHRELADVAAGLFTGVDNPDWWAQGAAVASEQQIGRRLPGQRVDGTFEVSVTKTVSGDPDDALAAFEALMAGRSELGGIPFAEAPVTSRTQKWRYWRVPLSDGTRIAVTIGTRRPGASGVAVQVSRLTGPEAVETWRECVRSLLAGM</sequence>
<dbReference type="AlphaFoldDB" id="A0A849AMI8"/>
<proteinExistence type="predicted"/>
<protein>
    <submittedName>
        <fullName evidence="1">Uncharacterized protein</fullName>
    </submittedName>
</protein>
<comment type="caution">
    <text evidence="1">The sequence shown here is derived from an EMBL/GenBank/DDBJ whole genome shotgun (WGS) entry which is preliminary data.</text>
</comment>
<organism evidence="1 2">
    <name type="scientific">Brevibacterium luteolum</name>
    <dbReference type="NCBI Taxonomy" id="199591"/>
    <lineage>
        <taxon>Bacteria</taxon>
        <taxon>Bacillati</taxon>
        <taxon>Actinomycetota</taxon>
        <taxon>Actinomycetes</taxon>
        <taxon>Micrococcales</taxon>
        <taxon>Brevibacteriaceae</taxon>
        <taxon>Brevibacterium</taxon>
    </lineage>
</organism>
<dbReference type="EMBL" id="JABEMC010000001">
    <property type="protein sequence ID" value="NNG78019.1"/>
    <property type="molecule type" value="Genomic_DNA"/>
</dbReference>
<gene>
    <name evidence="1" type="ORF">HLA91_01325</name>
</gene>